<name>A0A934NWZ8_9NOCA</name>
<dbReference type="EMBL" id="JAEMNV010000014">
    <property type="protein sequence ID" value="MBJ8342803.1"/>
    <property type="molecule type" value="Genomic_DNA"/>
</dbReference>
<protein>
    <submittedName>
        <fullName evidence="1">Uncharacterized protein</fullName>
    </submittedName>
</protein>
<comment type="caution">
    <text evidence="1">The sequence shown here is derived from an EMBL/GenBank/DDBJ whole genome shotgun (WGS) entry which is preliminary data.</text>
</comment>
<dbReference type="AlphaFoldDB" id="A0A934NWZ8"/>
<evidence type="ECO:0000313" key="1">
    <source>
        <dbReference type="EMBL" id="MBJ8342803.1"/>
    </source>
</evidence>
<dbReference type="RefSeq" id="WP_199708506.1">
    <property type="nucleotide sequence ID" value="NZ_JAEMNV010000014.1"/>
</dbReference>
<organism evidence="1 2">
    <name type="scientific">Antrihabitans stalagmiti</name>
    <dbReference type="NCBI Taxonomy" id="2799499"/>
    <lineage>
        <taxon>Bacteria</taxon>
        <taxon>Bacillati</taxon>
        <taxon>Actinomycetota</taxon>
        <taxon>Actinomycetes</taxon>
        <taxon>Mycobacteriales</taxon>
        <taxon>Nocardiaceae</taxon>
        <taxon>Antrihabitans</taxon>
    </lineage>
</organism>
<gene>
    <name evidence="1" type="ORF">JGU71_28325</name>
</gene>
<evidence type="ECO:0000313" key="2">
    <source>
        <dbReference type="Proteomes" id="UP000655868"/>
    </source>
</evidence>
<keyword evidence="2" id="KW-1185">Reference proteome</keyword>
<sequence length="99" mass="11248">MLFHALDVQERATVRGVGDPLDEAGRDQLGYQFVDIDVIDRQDLQLQFQCIVGNMTLIADSEVPHTDKQQTGVCAYRYDLPVGPEVRFDRAYARHHSTN</sequence>
<reference evidence="1" key="1">
    <citation type="submission" date="2020-12" db="EMBL/GenBank/DDBJ databases">
        <title>Antrihabitans popcorni sp. nov. and Antrihabitans auranticaus sp. nov., isolated from a larva cave.</title>
        <authorList>
            <person name="Lee S.D."/>
            <person name="Kim I.S."/>
        </authorList>
    </citation>
    <scope>NUCLEOTIDE SEQUENCE</scope>
    <source>
        <strain evidence="1">YC3-6</strain>
    </source>
</reference>
<accession>A0A934NWZ8</accession>
<dbReference type="Proteomes" id="UP000655868">
    <property type="component" value="Unassembled WGS sequence"/>
</dbReference>
<proteinExistence type="predicted"/>